<reference evidence="1" key="2">
    <citation type="journal article" date="2023" name="Science">
        <title>Genomic signatures of disease resistance in endangered staghorn corals.</title>
        <authorList>
            <person name="Vollmer S.V."/>
            <person name="Selwyn J.D."/>
            <person name="Despard B.A."/>
            <person name="Roesel C.L."/>
        </authorList>
    </citation>
    <scope>NUCLEOTIDE SEQUENCE</scope>
    <source>
        <strain evidence="1">K2</strain>
    </source>
</reference>
<accession>A0AAD9V405</accession>
<evidence type="ECO:0000313" key="1">
    <source>
        <dbReference type="EMBL" id="KAK2560449.1"/>
    </source>
</evidence>
<evidence type="ECO:0000313" key="2">
    <source>
        <dbReference type="Proteomes" id="UP001249851"/>
    </source>
</evidence>
<dbReference type="EMBL" id="JARQWQ010000036">
    <property type="protein sequence ID" value="KAK2560449.1"/>
    <property type="molecule type" value="Genomic_DNA"/>
</dbReference>
<dbReference type="AlphaFoldDB" id="A0AAD9V405"/>
<proteinExistence type="predicted"/>
<gene>
    <name evidence="1" type="ORF">P5673_016800</name>
</gene>
<keyword evidence="2" id="KW-1185">Reference proteome</keyword>
<dbReference type="Proteomes" id="UP001249851">
    <property type="component" value="Unassembled WGS sequence"/>
</dbReference>
<organism evidence="1 2">
    <name type="scientific">Acropora cervicornis</name>
    <name type="common">Staghorn coral</name>
    <dbReference type="NCBI Taxonomy" id="6130"/>
    <lineage>
        <taxon>Eukaryota</taxon>
        <taxon>Metazoa</taxon>
        <taxon>Cnidaria</taxon>
        <taxon>Anthozoa</taxon>
        <taxon>Hexacorallia</taxon>
        <taxon>Scleractinia</taxon>
        <taxon>Astrocoeniina</taxon>
        <taxon>Acroporidae</taxon>
        <taxon>Acropora</taxon>
    </lineage>
</organism>
<protein>
    <submittedName>
        <fullName evidence="1">Uncharacterized protein</fullName>
    </submittedName>
</protein>
<reference evidence="1" key="1">
    <citation type="journal article" date="2023" name="G3 (Bethesda)">
        <title>Whole genome assembly and annotation of the endangered Caribbean coral Acropora cervicornis.</title>
        <authorList>
            <person name="Selwyn J.D."/>
            <person name="Vollmer S.V."/>
        </authorList>
    </citation>
    <scope>NUCLEOTIDE SEQUENCE</scope>
    <source>
        <strain evidence="1">K2</strain>
    </source>
</reference>
<comment type="caution">
    <text evidence="1">The sequence shown here is derived from an EMBL/GenBank/DDBJ whole genome shotgun (WGS) entry which is preliminary data.</text>
</comment>
<name>A0AAD9V405_ACRCE</name>
<sequence>MPTHPIPLDEASAFFYISGSLYNSYFISKVSPRIVELSFRKLVKCLIRIAFGGGMNLPTLILMEWTVTQGESVKRKVVETSWGPVEQ</sequence>